<dbReference type="Gene3D" id="3.30.360.10">
    <property type="entry name" value="Dihydrodipicolinate Reductase, domain 2"/>
    <property type="match status" value="1"/>
</dbReference>
<evidence type="ECO:0000313" key="3">
    <source>
        <dbReference type="EMBL" id="OXM16288.1"/>
    </source>
</evidence>
<gene>
    <name evidence="3" type="ORF">CGZ75_06260</name>
</gene>
<dbReference type="Proteomes" id="UP000215145">
    <property type="component" value="Unassembled WGS sequence"/>
</dbReference>
<evidence type="ECO:0000259" key="1">
    <source>
        <dbReference type="Pfam" id="PF01408"/>
    </source>
</evidence>
<proteinExistence type="predicted"/>
<dbReference type="SUPFAM" id="SSF51735">
    <property type="entry name" value="NAD(P)-binding Rossmann-fold domains"/>
    <property type="match status" value="1"/>
</dbReference>
<dbReference type="InterPro" id="IPR055170">
    <property type="entry name" value="GFO_IDH_MocA-like_dom"/>
</dbReference>
<keyword evidence="4" id="KW-1185">Reference proteome</keyword>
<dbReference type="InterPro" id="IPR000683">
    <property type="entry name" value="Gfo/Idh/MocA-like_OxRdtase_N"/>
</dbReference>
<comment type="caution">
    <text evidence="3">The sequence shown here is derived from an EMBL/GenBank/DDBJ whole genome shotgun (WGS) entry which is preliminary data.</text>
</comment>
<evidence type="ECO:0008006" key="5">
    <source>
        <dbReference type="Google" id="ProtNLM"/>
    </source>
</evidence>
<dbReference type="Gene3D" id="3.40.50.720">
    <property type="entry name" value="NAD(P)-binding Rossmann-like Domain"/>
    <property type="match status" value="1"/>
</dbReference>
<feature type="domain" description="Gfo/Idh/MocA-like oxidoreductase N-terminal" evidence="1">
    <location>
        <begin position="6"/>
        <end position="124"/>
    </location>
</feature>
<protein>
    <recommendedName>
        <fullName evidence="5">Oxidoreductase</fullName>
    </recommendedName>
</protein>
<organism evidence="3 4">
    <name type="scientific">Paenibacillus herberti</name>
    <dbReference type="NCBI Taxonomy" id="1619309"/>
    <lineage>
        <taxon>Bacteria</taxon>
        <taxon>Bacillati</taxon>
        <taxon>Bacillota</taxon>
        <taxon>Bacilli</taxon>
        <taxon>Bacillales</taxon>
        <taxon>Paenibacillaceae</taxon>
        <taxon>Paenibacillus</taxon>
    </lineage>
</organism>
<dbReference type="RefSeq" id="WP_089523372.1">
    <property type="nucleotide sequence ID" value="NZ_NMUQ01000001.1"/>
</dbReference>
<dbReference type="Pfam" id="PF22725">
    <property type="entry name" value="GFO_IDH_MocA_C3"/>
    <property type="match status" value="1"/>
</dbReference>
<dbReference type="Pfam" id="PF01408">
    <property type="entry name" value="GFO_IDH_MocA"/>
    <property type="match status" value="1"/>
</dbReference>
<dbReference type="EMBL" id="NMUQ01000001">
    <property type="protein sequence ID" value="OXM16288.1"/>
    <property type="molecule type" value="Genomic_DNA"/>
</dbReference>
<dbReference type="InterPro" id="IPR036291">
    <property type="entry name" value="NAD(P)-bd_dom_sf"/>
</dbReference>
<dbReference type="OrthoDB" id="9800252at2"/>
<evidence type="ECO:0000313" key="4">
    <source>
        <dbReference type="Proteomes" id="UP000215145"/>
    </source>
</evidence>
<accession>A0A229P2E9</accession>
<sequence length="331" mass="36944">MRAVQIGVGSETFGRTWRKGLIQIDGVEIVGLVDPNPSYLKEAREFFGLPEESCASWASKEFYDRVQADFIIDSTPHAFHYKNAIEAMRFGLNVIVVKPMSDSFATADTMVNEATRLGKKLVVAQQIRFMESVLQLRKLIGDGMIGDIAYIQADSYFTKQGPVRDKWYQPHPLLLECAIHQFDLIRWISGLEPESVIADAWNMPWNEEVWGKKSAIALFHMSNGSRALFRGLSTDQPGESYPGHWEIEGTKGVLSLVKGNILLNSERIWPAEEQSEAELDILTLNAEVLKDALAYFAGSETPVLTGADNLKSLKMAFACIESSDKGSKIHL</sequence>
<evidence type="ECO:0000259" key="2">
    <source>
        <dbReference type="Pfam" id="PF22725"/>
    </source>
</evidence>
<dbReference type="PANTHER" id="PTHR43249:SF1">
    <property type="entry name" value="D-GLUCOSIDE 3-DEHYDROGENASE"/>
    <property type="match status" value="1"/>
</dbReference>
<dbReference type="PANTHER" id="PTHR43249">
    <property type="entry name" value="UDP-N-ACETYL-2-AMINO-2-DEOXY-D-GLUCURONATE OXIDASE"/>
    <property type="match status" value="1"/>
</dbReference>
<dbReference type="InterPro" id="IPR052515">
    <property type="entry name" value="Gfo/Idh/MocA_Oxidoreductase"/>
</dbReference>
<reference evidence="3 4" key="1">
    <citation type="submission" date="2017-07" db="EMBL/GenBank/DDBJ databases">
        <title>Paenibacillus herberti R33 genome sequencing and assembly.</title>
        <authorList>
            <person name="Su W."/>
        </authorList>
    </citation>
    <scope>NUCLEOTIDE SEQUENCE [LARGE SCALE GENOMIC DNA]</scope>
    <source>
        <strain evidence="3 4">R33</strain>
    </source>
</reference>
<dbReference type="AlphaFoldDB" id="A0A229P2E9"/>
<feature type="domain" description="GFO/IDH/MocA-like oxidoreductase" evidence="2">
    <location>
        <begin position="134"/>
        <end position="254"/>
    </location>
</feature>
<name>A0A229P2E9_9BACL</name>
<dbReference type="SUPFAM" id="SSF55347">
    <property type="entry name" value="Glyceraldehyde-3-phosphate dehydrogenase-like, C-terminal domain"/>
    <property type="match status" value="1"/>
</dbReference>
<dbReference type="GO" id="GO:0000166">
    <property type="term" value="F:nucleotide binding"/>
    <property type="evidence" value="ECO:0007669"/>
    <property type="project" value="InterPro"/>
</dbReference>